<feature type="domain" description="FAD/NAD(P)-binding" evidence="5">
    <location>
        <begin position="9"/>
        <end position="279"/>
    </location>
</feature>
<dbReference type="PANTHER" id="PTHR43557">
    <property type="entry name" value="APOPTOSIS-INDUCING FACTOR 1"/>
    <property type="match status" value="1"/>
</dbReference>
<dbReference type="InterPro" id="IPR036188">
    <property type="entry name" value="FAD/NAD-bd_sf"/>
</dbReference>
<dbReference type="Gene3D" id="3.50.50.60">
    <property type="entry name" value="FAD/NAD(P)-binding domain"/>
    <property type="match status" value="2"/>
</dbReference>
<dbReference type="KEGG" id="bfz:BAU07_22110"/>
<organism evidence="7 8">
    <name type="scientific">Bordetella flabilis</name>
    <dbReference type="NCBI Taxonomy" id="463014"/>
    <lineage>
        <taxon>Bacteria</taxon>
        <taxon>Pseudomonadati</taxon>
        <taxon>Pseudomonadota</taxon>
        <taxon>Betaproteobacteria</taxon>
        <taxon>Burkholderiales</taxon>
        <taxon>Alcaligenaceae</taxon>
        <taxon>Bordetella</taxon>
    </lineage>
</organism>
<keyword evidence="3" id="KW-0274">FAD</keyword>
<evidence type="ECO:0000313" key="8">
    <source>
        <dbReference type="Proteomes" id="UP000091926"/>
    </source>
</evidence>
<keyword evidence="4" id="KW-0560">Oxidoreductase</keyword>
<dbReference type="SUPFAM" id="SSF55424">
    <property type="entry name" value="FAD/NAD-linked reductases, dimerisation (C-terminal) domain"/>
    <property type="match status" value="1"/>
</dbReference>
<proteinExistence type="predicted"/>
<gene>
    <name evidence="7" type="ORF">BAU07_22110</name>
</gene>
<evidence type="ECO:0000256" key="2">
    <source>
        <dbReference type="ARBA" id="ARBA00022630"/>
    </source>
</evidence>
<evidence type="ECO:0000256" key="4">
    <source>
        <dbReference type="ARBA" id="ARBA00023002"/>
    </source>
</evidence>
<dbReference type="PRINTS" id="PR00368">
    <property type="entry name" value="FADPNR"/>
</dbReference>
<dbReference type="Gene3D" id="3.30.390.30">
    <property type="match status" value="1"/>
</dbReference>
<protein>
    <submittedName>
        <fullName evidence="7">Pyridine nucleotide-disulfide oxidoreductase</fullName>
    </submittedName>
</protein>
<comment type="cofactor">
    <cofactor evidence="1">
        <name>FAD</name>
        <dbReference type="ChEBI" id="CHEBI:57692"/>
    </cofactor>
</comment>
<dbReference type="InterPro" id="IPR028202">
    <property type="entry name" value="Reductase_C"/>
</dbReference>
<dbReference type="AlphaFoldDB" id="A0A193GM79"/>
<evidence type="ECO:0000259" key="6">
    <source>
        <dbReference type="Pfam" id="PF14759"/>
    </source>
</evidence>
<dbReference type="Pfam" id="PF07992">
    <property type="entry name" value="Pyr_redox_2"/>
    <property type="match status" value="1"/>
</dbReference>
<sequence>MRSMGVEEPIALISDEAHAPYERPPLSKALLHGATDMARIMLRSPAVFDKLDLVRLQGDPVTALDPAAGSLRTQSGRELHFTNAVLATGAVARTLPGLRGQGVYAVRNADDSLALHAALVPGSRLLVVGGGYLGLEAASTAAKMGVEVIVLEVADCIMPGKVSAPTAERFADMHRGAGILLVHDIAVKEWRHEGGQWHARLADGRAFSAPSVLVAIGAAANTALAEQAGLACQGGVVIDAYCRTSAPNVYAIGDCAIGYRPELRRALRVESVQNAMAQARIAAAAIAGKAPAPVRVPTFWSEQQGRRLQMAGMVDPMRPCRDEIIDTPRGWMVERYQDERLVAVEAVDSPADFVRAVQRLSAAQPVPA</sequence>
<dbReference type="GO" id="GO:0005737">
    <property type="term" value="C:cytoplasm"/>
    <property type="evidence" value="ECO:0007669"/>
    <property type="project" value="TreeGrafter"/>
</dbReference>
<dbReference type="PRINTS" id="PR00411">
    <property type="entry name" value="PNDRDTASEI"/>
</dbReference>
<dbReference type="STRING" id="463014.BAU07_22110"/>
<dbReference type="SUPFAM" id="SSF51905">
    <property type="entry name" value="FAD/NAD(P)-binding domain"/>
    <property type="match status" value="1"/>
</dbReference>
<evidence type="ECO:0000313" key="7">
    <source>
        <dbReference type="EMBL" id="ANN80688.1"/>
    </source>
</evidence>
<keyword evidence="8" id="KW-1185">Reference proteome</keyword>
<accession>A0A193GM79</accession>
<dbReference type="GO" id="GO:0016651">
    <property type="term" value="F:oxidoreductase activity, acting on NAD(P)H"/>
    <property type="evidence" value="ECO:0007669"/>
    <property type="project" value="TreeGrafter"/>
</dbReference>
<reference evidence="7 8" key="1">
    <citation type="submission" date="2016-06" db="EMBL/GenBank/DDBJ databases">
        <title>Complete genome sequences of Bordetella bronchialis and Bordetella flabilis.</title>
        <authorList>
            <person name="LiPuma J.J."/>
            <person name="Spilker T."/>
        </authorList>
    </citation>
    <scope>NUCLEOTIDE SEQUENCE [LARGE SCALE GENOMIC DNA]</scope>
    <source>
        <strain evidence="7 8">AU10664</strain>
    </source>
</reference>
<evidence type="ECO:0000256" key="3">
    <source>
        <dbReference type="ARBA" id="ARBA00022827"/>
    </source>
</evidence>
<dbReference type="Proteomes" id="UP000091926">
    <property type="component" value="Chromosome"/>
</dbReference>
<dbReference type="InterPro" id="IPR050446">
    <property type="entry name" value="FAD-oxidoreductase/Apoptosis"/>
</dbReference>
<feature type="domain" description="Reductase C-terminal" evidence="6">
    <location>
        <begin position="299"/>
        <end position="365"/>
    </location>
</feature>
<dbReference type="EMBL" id="CP016172">
    <property type="protein sequence ID" value="ANN80688.1"/>
    <property type="molecule type" value="Genomic_DNA"/>
</dbReference>
<dbReference type="Pfam" id="PF14759">
    <property type="entry name" value="Reductase_C"/>
    <property type="match status" value="1"/>
</dbReference>
<dbReference type="InterPro" id="IPR016156">
    <property type="entry name" value="FAD/NAD-linked_Rdtase_dimer_sf"/>
</dbReference>
<dbReference type="PANTHER" id="PTHR43557:SF2">
    <property type="entry name" value="RIESKE DOMAIN-CONTAINING PROTEIN-RELATED"/>
    <property type="match status" value="1"/>
</dbReference>
<keyword evidence="2" id="KW-0285">Flavoprotein</keyword>
<dbReference type="InterPro" id="IPR023753">
    <property type="entry name" value="FAD/NAD-binding_dom"/>
</dbReference>
<evidence type="ECO:0000256" key="1">
    <source>
        <dbReference type="ARBA" id="ARBA00001974"/>
    </source>
</evidence>
<name>A0A193GM79_9BORD</name>
<evidence type="ECO:0000259" key="5">
    <source>
        <dbReference type="Pfam" id="PF07992"/>
    </source>
</evidence>